<sequence>MTTWVVVIAWGGLAEASVNASCFTRVGCFLACIMMVLATILRVPLPVIVSSVDT</sequence>
<dbReference type="Proteomes" id="UP000036367">
    <property type="component" value="Unassembled WGS sequence"/>
</dbReference>
<keyword evidence="1" id="KW-1133">Transmembrane helix</keyword>
<dbReference type="PATRIC" id="fig|595434.4.peg.2060"/>
<gene>
    <name evidence="2" type="ORF">RISK_002152</name>
</gene>
<dbReference type="STRING" id="595434.RISK_002152"/>
<feature type="transmembrane region" description="Helical" evidence="1">
    <location>
        <begin position="26"/>
        <end position="49"/>
    </location>
</feature>
<dbReference type="AlphaFoldDB" id="A0A0J1BG55"/>
<keyword evidence="1" id="KW-0812">Transmembrane</keyword>
<proteinExistence type="predicted"/>
<evidence type="ECO:0000313" key="3">
    <source>
        <dbReference type="Proteomes" id="UP000036367"/>
    </source>
</evidence>
<keyword evidence="1" id="KW-0472">Membrane</keyword>
<dbReference type="EMBL" id="LECT01000017">
    <property type="protein sequence ID" value="KLU05520.1"/>
    <property type="molecule type" value="Genomic_DNA"/>
</dbReference>
<organism evidence="2 3">
    <name type="scientific">Rhodopirellula islandica</name>
    <dbReference type="NCBI Taxonomy" id="595434"/>
    <lineage>
        <taxon>Bacteria</taxon>
        <taxon>Pseudomonadati</taxon>
        <taxon>Planctomycetota</taxon>
        <taxon>Planctomycetia</taxon>
        <taxon>Pirellulales</taxon>
        <taxon>Pirellulaceae</taxon>
        <taxon>Rhodopirellula</taxon>
    </lineage>
</organism>
<evidence type="ECO:0008006" key="4">
    <source>
        <dbReference type="Google" id="ProtNLM"/>
    </source>
</evidence>
<accession>A0A0J1BG55</accession>
<reference evidence="2" key="1">
    <citation type="submission" date="2015-05" db="EMBL/GenBank/DDBJ databases">
        <title>Permanent draft genome of Rhodopirellula islandicus K833.</title>
        <authorList>
            <person name="Kizina J."/>
            <person name="Richter M."/>
            <person name="Glockner F.O."/>
            <person name="Harder J."/>
        </authorList>
    </citation>
    <scope>NUCLEOTIDE SEQUENCE [LARGE SCALE GENOMIC DNA]</scope>
    <source>
        <strain evidence="2">K833</strain>
    </source>
</reference>
<evidence type="ECO:0000313" key="2">
    <source>
        <dbReference type="EMBL" id="KLU05520.1"/>
    </source>
</evidence>
<keyword evidence="3" id="KW-1185">Reference proteome</keyword>
<protein>
    <recommendedName>
        <fullName evidence="4">Transmembrane protein</fullName>
    </recommendedName>
</protein>
<name>A0A0J1BG55_RHOIS</name>
<comment type="caution">
    <text evidence="2">The sequence shown here is derived from an EMBL/GenBank/DDBJ whole genome shotgun (WGS) entry which is preliminary data.</text>
</comment>
<evidence type="ECO:0000256" key="1">
    <source>
        <dbReference type="SAM" id="Phobius"/>
    </source>
</evidence>